<dbReference type="Proteomes" id="UP000199398">
    <property type="component" value="Unassembled WGS sequence"/>
</dbReference>
<dbReference type="Proteomes" id="UP000270697">
    <property type="component" value="Unassembled WGS sequence"/>
</dbReference>
<keyword evidence="4" id="KW-1185">Reference proteome</keyword>
<reference evidence="1 4" key="2">
    <citation type="submission" date="2018-10" db="EMBL/GenBank/DDBJ databases">
        <title>Sequencing the genomes of 1000 actinobacteria strains.</title>
        <authorList>
            <person name="Klenk H.-P."/>
        </authorList>
    </citation>
    <scope>NUCLEOTIDE SEQUENCE [LARGE SCALE GENOMIC DNA]</scope>
    <source>
        <strain evidence="1 4">DSM 45119</strain>
    </source>
</reference>
<proteinExistence type="predicted"/>
<dbReference type="AlphaFoldDB" id="A0A1I4SQB4"/>
<evidence type="ECO:0000313" key="2">
    <source>
        <dbReference type="EMBL" id="SFM66718.1"/>
    </source>
</evidence>
<evidence type="ECO:0000313" key="4">
    <source>
        <dbReference type="Proteomes" id="UP000270697"/>
    </source>
</evidence>
<gene>
    <name evidence="1" type="ORF">ATL45_4403</name>
    <name evidence="2" type="ORF">SAMN05421805_1011101</name>
</gene>
<accession>A0A1I4SQB4</accession>
<dbReference type="EMBL" id="FOUP01000001">
    <property type="protein sequence ID" value="SFM66718.1"/>
    <property type="molecule type" value="Genomic_DNA"/>
</dbReference>
<sequence>MNIPNPYLFYTGSRRSRFARRNMVRGANRRPSPGEDPAAYFREVAQETITSQEYAIGTSHHIAHLAGRGDLAPD</sequence>
<protein>
    <submittedName>
        <fullName evidence="2">Uncharacterized protein</fullName>
    </submittedName>
</protein>
<evidence type="ECO:0000313" key="3">
    <source>
        <dbReference type="Proteomes" id="UP000199398"/>
    </source>
</evidence>
<name>A0A1I4SQB4_9PSEU</name>
<dbReference type="EMBL" id="RBXX01000002">
    <property type="protein sequence ID" value="RKT86044.1"/>
    <property type="molecule type" value="Genomic_DNA"/>
</dbReference>
<organism evidence="2 3">
    <name type="scientific">Saccharopolyspora antimicrobica</name>
    <dbReference type="NCBI Taxonomy" id="455193"/>
    <lineage>
        <taxon>Bacteria</taxon>
        <taxon>Bacillati</taxon>
        <taxon>Actinomycetota</taxon>
        <taxon>Actinomycetes</taxon>
        <taxon>Pseudonocardiales</taxon>
        <taxon>Pseudonocardiaceae</taxon>
        <taxon>Saccharopolyspora</taxon>
    </lineage>
</organism>
<reference evidence="2 3" key="1">
    <citation type="submission" date="2016-10" db="EMBL/GenBank/DDBJ databases">
        <authorList>
            <person name="de Groot N.N."/>
        </authorList>
    </citation>
    <scope>NUCLEOTIDE SEQUENCE [LARGE SCALE GENOMIC DNA]</scope>
    <source>
        <strain evidence="2 3">CPCC 201259</strain>
    </source>
</reference>
<evidence type="ECO:0000313" key="1">
    <source>
        <dbReference type="EMBL" id="RKT86044.1"/>
    </source>
</evidence>